<feature type="compositionally biased region" description="Low complexity" evidence="1">
    <location>
        <begin position="741"/>
        <end position="753"/>
    </location>
</feature>
<feature type="transmembrane region" description="Helical" evidence="2">
    <location>
        <begin position="766"/>
        <end position="788"/>
    </location>
</feature>
<feature type="region of interest" description="Disordered" evidence="1">
    <location>
        <begin position="733"/>
        <end position="753"/>
    </location>
</feature>
<evidence type="ECO:0000256" key="1">
    <source>
        <dbReference type="SAM" id="MobiDB-lite"/>
    </source>
</evidence>
<feature type="compositionally biased region" description="Low complexity" evidence="1">
    <location>
        <begin position="921"/>
        <end position="943"/>
    </location>
</feature>
<organism evidence="4 5">
    <name type="scientific">Arcanobacterium wilhelmae</name>
    <dbReference type="NCBI Taxonomy" id="1803177"/>
    <lineage>
        <taxon>Bacteria</taxon>
        <taxon>Bacillati</taxon>
        <taxon>Actinomycetota</taxon>
        <taxon>Actinomycetes</taxon>
        <taxon>Actinomycetales</taxon>
        <taxon>Actinomycetaceae</taxon>
        <taxon>Arcanobacterium</taxon>
    </lineage>
</organism>
<keyword evidence="2" id="KW-0472">Membrane</keyword>
<feature type="transmembrane region" description="Helical" evidence="2">
    <location>
        <begin position="597"/>
        <end position="618"/>
    </location>
</feature>
<feature type="region of interest" description="Disordered" evidence="1">
    <location>
        <begin position="918"/>
        <end position="953"/>
    </location>
</feature>
<dbReference type="RefSeq" id="WP_307014184.1">
    <property type="nucleotide sequence ID" value="NZ_JAUSQW010000001.1"/>
</dbReference>
<accession>A0ABT9NB54</accession>
<feature type="transmembrane region" description="Helical" evidence="2">
    <location>
        <begin position="997"/>
        <end position="1017"/>
    </location>
</feature>
<feature type="compositionally biased region" description="Polar residues" evidence="1">
    <location>
        <begin position="944"/>
        <end position="953"/>
    </location>
</feature>
<dbReference type="Proteomes" id="UP001235966">
    <property type="component" value="Unassembled WGS sequence"/>
</dbReference>
<sequence length="1028" mass="105408">MMCDARLNPENPPARWRLAPRAAALFAALAFLLALAWPAVAQAAPATSGTPPTSGRQLASARQLAFETLPTTVFPGPGTRAEASASGTASAKATEHVLVLLTSGLSWRYINATDTPNLAAWAAGGTMFNMVPPAVREWGCPEDVSLAMSAGTPLTEASVNHSPSCSIQRMFSDAPLPLWQDANFATIAQHLGNTHKIGAFAQALHEARVASRAIGTQAGALLVTPDGLAPTGYSTDRLSDEVIASRISHAAAVFPLTVADVNGANFEADPERSKASAARLLPLGQADTPPSTDFPILMPTDYYRDVAARTSAARAEAVISQVAPGTKVYFVSLQALAATEVLQPGFVSYGPGAAASSVSGDGGAGDLSGVPGTRGLGWSAQVRQVGNIHYSSIVPAILADFGVDTLAAPGASSVPVPASASPSSFDELAKIGADIDPLASLRAAPMSAVSSDASGAERAAELASLARKASMIVPVRGSFVSTLTQFTIVYTLVAGLILLPVVRGRIRKRGATAPVVSVTKNHTANPPVAGTATADATESNHGPAPAPASNTGRAHTRDPRRCQVTRWLTRAANGVVSGGRWASDFVRIALSVRPVRWVCALLGLWIAALPAGALISTWAWPWWMSGSPQYAMFAGTYAVAALIAASAAVTGRWHAGAPMIAIGTVTAAVILGDVATGSRTIADSPIGFNTLLGARFYGLGNEAFSFESTGVLLALGGLLGWAARKHGSFTPDAVGTGGTSGESSATGAASTANATRGNGVAGGRRAPWWALAMAALVGVGAIAIGVWPTFGADFGGAIALVPALVVLLLLASGRRVRVRVLVMLGVGGLALSMLIALADWLRPATSRTHLGNFVQALIDGGAWEIVWRKLSVNLRLLVSLSHRWIVLAGLVFLVLVAWPWLKERYARAVEQVGRASAGRDAAGPTGVVAGSPGSVAGSPGSVSETAGSTNGATSVSETAVGGFRATLGAIVRQPLGYMLASVLVCTATAFAVNDSGIVLPGSTFQVLMPALAATVFLEPQHFRRSDAK</sequence>
<feature type="transmembrane region" description="Helical" evidence="2">
    <location>
        <begin position="818"/>
        <end position="838"/>
    </location>
</feature>
<feature type="region of interest" description="Disordered" evidence="1">
    <location>
        <begin position="521"/>
        <end position="560"/>
    </location>
</feature>
<feature type="transmembrane region" description="Helical" evidence="2">
    <location>
        <begin position="884"/>
        <end position="901"/>
    </location>
</feature>
<feature type="transmembrane region" description="Helical" evidence="2">
    <location>
        <begin position="794"/>
        <end position="811"/>
    </location>
</feature>
<feature type="transmembrane region" description="Helical" evidence="2">
    <location>
        <begin position="479"/>
        <end position="499"/>
    </location>
</feature>
<dbReference type="EMBL" id="JAUSQW010000001">
    <property type="protein sequence ID" value="MDP9800451.1"/>
    <property type="molecule type" value="Genomic_DNA"/>
</dbReference>
<keyword evidence="5" id="KW-1185">Reference proteome</keyword>
<comment type="caution">
    <text evidence="4">The sequence shown here is derived from an EMBL/GenBank/DDBJ whole genome shotgun (WGS) entry which is preliminary data.</text>
</comment>
<name>A0ABT9NB54_9ACTO</name>
<gene>
    <name evidence="4" type="ORF">J2S49_000527</name>
</gene>
<feature type="chain" id="PRO_5045215049" evidence="3">
    <location>
        <begin position="44"/>
        <end position="1028"/>
    </location>
</feature>
<proteinExistence type="predicted"/>
<keyword evidence="2" id="KW-0812">Transmembrane</keyword>
<keyword evidence="2" id="KW-1133">Transmembrane helix</keyword>
<evidence type="ECO:0000256" key="2">
    <source>
        <dbReference type="SAM" id="Phobius"/>
    </source>
</evidence>
<evidence type="ECO:0000313" key="4">
    <source>
        <dbReference type="EMBL" id="MDP9800451.1"/>
    </source>
</evidence>
<feature type="transmembrane region" description="Helical" evidence="2">
    <location>
        <begin position="974"/>
        <end position="991"/>
    </location>
</feature>
<evidence type="ECO:0000313" key="5">
    <source>
        <dbReference type="Proteomes" id="UP001235966"/>
    </source>
</evidence>
<reference evidence="4 5" key="1">
    <citation type="submission" date="2023-07" db="EMBL/GenBank/DDBJ databases">
        <title>Sequencing the genomes of 1000 actinobacteria strains.</title>
        <authorList>
            <person name="Klenk H.-P."/>
        </authorList>
    </citation>
    <scope>NUCLEOTIDE SEQUENCE [LARGE SCALE GENOMIC DNA]</scope>
    <source>
        <strain evidence="4 5">DSM 102162</strain>
    </source>
</reference>
<keyword evidence="3" id="KW-0732">Signal</keyword>
<protein>
    <submittedName>
        <fullName evidence="4">Uncharacterized protein</fullName>
    </submittedName>
</protein>
<evidence type="ECO:0000256" key="3">
    <source>
        <dbReference type="SAM" id="SignalP"/>
    </source>
</evidence>
<feature type="signal peptide" evidence="3">
    <location>
        <begin position="1"/>
        <end position="43"/>
    </location>
</feature>
<feature type="transmembrane region" description="Helical" evidence="2">
    <location>
        <begin position="630"/>
        <end position="649"/>
    </location>
</feature>